<dbReference type="PRINTS" id="PR00111">
    <property type="entry name" value="ABHYDROLASE"/>
</dbReference>
<dbReference type="Pfam" id="PF00561">
    <property type="entry name" value="Abhydrolase_1"/>
    <property type="match status" value="1"/>
</dbReference>
<evidence type="ECO:0000313" key="2">
    <source>
        <dbReference type="EMBL" id="MDN4164494.1"/>
    </source>
</evidence>
<dbReference type="RefSeq" id="WP_320003023.1">
    <property type="nucleotide sequence ID" value="NZ_JAUHJS010000002.1"/>
</dbReference>
<comment type="caution">
    <text evidence="2">The sequence shown here is derived from an EMBL/GenBank/DDBJ whole genome shotgun (WGS) entry which is preliminary data.</text>
</comment>
<accession>A0ABT8F2B3</accession>
<dbReference type="InterPro" id="IPR000073">
    <property type="entry name" value="AB_hydrolase_1"/>
</dbReference>
<dbReference type="InterPro" id="IPR029058">
    <property type="entry name" value="AB_hydrolase_fold"/>
</dbReference>
<name>A0ABT8F2B3_9BACT</name>
<dbReference type="SUPFAM" id="SSF53474">
    <property type="entry name" value="alpha/beta-Hydrolases"/>
    <property type="match status" value="1"/>
</dbReference>
<feature type="domain" description="AB hydrolase-1" evidence="1">
    <location>
        <begin position="13"/>
        <end position="239"/>
    </location>
</feature>
<evidence type="ECO:0000259" key="1">
    <source>
        <dbReference type="Pfam" id="PF00561"/>
    </source>
</evidence>
<dbReference type="PANTHER" id="PTHR43798">
    <property type="entry name" value="MONOACYLGLYCEROL LIPASE"/>
    <property type="match status" value="1"/>
</dbReference>
<dbReference type="InterPro" id="IPR050266">
    <property type="entry name" value="AB_hydrolase_sf"/>
</dbReference>
<keyword evidence="3" id="KW-1185">Reference proteome</keyword>
<sequence>MTEIAYTEMGAGYPVVLLHGFCENKSMWETLQTELSADYRVICPDIPGFGDSPALKEVSMESAAAALYDWLKAKDIFECIFIGHSLGGYITLAIEEAYPNFLKAYGLFHSSALADAPEKKEARDKTIASVKQYGKEAFLKTFIPGLYNPLRIEEYGEFLHHSERMGKKTSAESIMSYLAAMRDRSERMYLLKQKSKPVLFIAGAQDAAVPLEKSLQHQPFIDKKDFHLLQEAGHMGFYECPQESLKIIRSFLVDALA</sequence>
<reference evidence="2" key="1">
    <citation type="submission" date="2023-06" db="EMBL/GenBank/DDBJ databases">
        <title>Cytophagales bacterium Strain LB-30, isolated from soil.</title>
        <authorList>
            <person name="Liu B."/>
        </authorList>
    </citation>
    <scope>NUCLEOTIDE SEQUENCE</scope>
    <source>
        <strain evidence="2">LB-30</strain>
    </source>
</reference>
<dbReference type="EMBL" id="JAUHJS010000002">
    <property type="protein sequence ID" value="MDN4164494.1"/>
    <property type="molecule type" value="Genomic_DNA"/>
</dbReference>
<dbReference type="Gene3D" id="3.40.50.1820">
    <property type="entry name" value="alpha/beta hydrolase"/>
    <property type="match status" value="1"/>
</dbReference>
<dbReference type="GO" id="GO:0016787">
    <property type="term" value="F:hydrolase activity"/>
    <property type="evidence" value="ECO:0007669"/>
    <property type="project" value="UniProtKB-KW"/>
</dbReference>
<protein>
    <submittedName>
        <fullName evidence="2">Alpha/beta hydrolase</fullName>
    </submittedName>
</protein>
<organism evidence="2 3">
    <name type="scientific">Shiella aurantiaca</name>
    <dbReference type="NCBI Taxonomy" id="3058365"/>
    <lineage>
        <taxon>Bacteria</taxon>
        <taxon>Pseudomonadati</taxon>
        <taxon>Bacteroidota</taxon>
        <taxon>Cytophagia</taxon>
        <taxon>Cytophagales</taxon>
        <taxon>Shiellaceae</taxon>
        <taxon>Shiella</taxon>
    </lineage>
</organism>
<keyword evidence="2" id="KW-0378">Hydrolase</keyword>
<gene>
    <name evidence="2" type="ORF">QWY31_03220</name>
</gene>
<proteinExistence type="predicted"/>
<dbReference type="Proteomes" id="UP001168552">
    <property type="component" value="Unassembled WGS sequence"/>
</dbReference>
<evidence type="ECO:0000313" key="3">
    <source>
        <dbReference type="Proteomes" id="UP001168552"/>
    </source>
</evidence>